<comment type="similarity">
    <text evidence="2">Belongs to the AXUD1 family.</text>
</comment>
<evidence type="ECO:0000256" key="8">
    <source>
        <dbReference type="ARBA" id="ARBA00023242"/>
    </source>
</evidence>
<feature type="region of interest" description="Disordered" evidence="9">
    <location>
        <begin position="886"/>
        <end position="920"/>
    </location>
</feature>
<dbReference type="Pfam" id="PF16019">
    <property type="entry name" value="CSRNP_N"/>
    <property type="match status" value="1"/>
</dbReference>
<dbReference type="PANTHER" id="PTHR13580">
    <property type="entry name" value="TGF-BETA INDUCED APOPTOSIS PROTEIN"/>
    <property type="match status" value="1"/>
</dbReference>
<dbReference type="Proteomes" id="UP000285301">
    <property type="component" value="Unassembled WGS sequence"/>
</dbReference>
<evidence type="ECO:0000256" key="7">
    <source>
        <dbReference type="ARBA" id="ARBA00023163"/>
    </source>
</evidence>
<keyword evidence="6" id="KW-0010">Activator</keyword>
<protein>
    <submittedName>
        <fullName evidence="11">Cysteine/serine-rich nuclear protein 3-like protein</fullName>
    </submittedName>
</protein>
<evidence type="ECO:0000256" key="1">
    <source>
        <dbReference type="ARBA" id="ARBA00004123"/>
    </source>
</evidence>
<feature type="region of interest" description="Disordered" evidence="9">
    <location>
        <begin position="228"/>
        <end position="317"/>
    </location>
</feature>
<dbReference type="InterPro" id="IPR031972">
    <property type="entry name" value="CSRNP_N"/>
</dbReference>
<dbReference type="PRINTS" id="PR02031">
    <property type="entry name" value="CYSSERRICHNP"/>
</dbReference>
<comment type="subcellular location">
    <subcellularLocation>
        <location evidence="1">Nucleus</location>
    </subcellularLocation>
</comment>
<dbReference type="InterPro" id="IPR023260">
    <property type="entry name" value="Cys/Ser-rich_nuc_prot"/>
</dbReference>
<accession>A0A443RIB6</accession>
<feature type="compositionally biased region" description="Acidic residues" evidence="9">
    <location>
        <begin position="414"/>
        <end position="424"/>
    </location>
</feature>
<comment type="caution">
    <text evidence="11">The sequence shown here is derived from an EMBL/GenBank/DDBJ whole genome shotgun (WGS) entry which is preliminary data.</text>
</comment>
<evidence type="ECO:0000256" key="4">
    <source>
        <dbReference type="ARBA" id="ARBA00023015"/>
    </source>
</evidence>
<sequence>MAAKRKLEIVDETFSPPDSNAIALRECEDENGNEPKPKCARIYSEQQDLLDAEDAKQNATRFSPDTRDFVQSLGLGVDSCISEISSSGIDELHSVIAELVDHLVNATDSKDKSLNLNEKNNSIDLRVDESGYDTQLENDFTYFNFSSNNGLNTSHFTFNNVDSEKLTKQEMHTHNKITNETNVYHWKSTDSLQTLNAVVENAKSTVQDTCSNVCNAEVNLDVDAEGSYIDNDSMGSEVDVVGTDSDEHTVPGGQKYASKANDCTTMHQMPAVNDDSSNSSSNSSLNSDISQEAPTTSSSIAGNGSADSSETDNETSETLRHLRGALKKPGIKRNKKSVNFTNVTVYYFPRSQGFTCVPSQGGSTLGMDYRHCHIKCFSLDDHAEEKKQVHRNILMRQKKFAKQYQKHHSTSTSESDEDSNEDVSDISDSELEMDSCYFLQPVPIRQRRALLRASGVRKIESLEKEECRDIRASREYCGCECRIYCDPETCQCSLAGIKCQVDRLSFPCGCTRDGCGNLNGRVEFNPLRVRTHFIHTLMRLELERKSEQQLEFQSLSSGDSSDSCSNAVSSSCTSNSHYIQTSTSDSFANSNSLISSGESFLSSLSGNTSNASLTSGCSTSVNTNVLNCSSTANVHNNNSDIYGSPFSPDDSSYSENSDCTSDEYDSDTLSANKPAIKVCTNHKPSISNLGPHSTQGTLPPFPSLSAETSSVPPANGSTINGTEFANSQHYSSHQTGHFIGVAAASARDLSSHLNVSSSQSAVSYVPNYNYHELYNNQYISPSQQSSAHEDCSAVTTSNMQSPASTMDDDHHYTDLSQSIASSKSVENISGLLSAANIVKDLRLINPLTVLPQSPISIHASETNEMRVNLNANDNVGKQMMNEMNRNRHQSTNSECCVDQHESSTRQEQQQTSLNQQQAHEELSENFGEIIKKTMVETVTA</sequence>
<evidence type="ECO:0000256" key="9">
    <source>
        <dbReference type="SAM" id="MobiDB-lite"/>
    </source>
</evidence>
<dbReference type="EMBL" id="NCKU01000565">
    <property type="protein sequence ID" value="RWS15022.1"/>
    <property type="molecule type" value="Genomic_DNA"/>
</dbReference>
<dbReference type="GO" id="GO:0000981">
    <property type="term" value="F:DNA-binding transcription factor activity, RNA polymerase II-specific"/>
    <property type="evidence" value="ECO:0007669"/>
    <property type="project" value="TreeGrafter"/>
</dbReference>
<dbReference type="PANTHER" id="PTHR13580:SF9">
    <property type="entry name" value="AXIN1 UP-REGULATED 1, ISOFORM A"/>
    <property type="match status" value="1"/>
</dbReference>
<feature type="compositionally biased region" description="Low complexity" evidence="9">
    <location>
        <begin position="273"/>
        <end position="290"/>
    </location>
</feature>
<gene>
    <name evidence="11" type="ORF">B4U79_12281</name>
</gene>
<evidence type="ECO:0000256" key="6">
    <source>
        <dbReference type="ARBA" id="ARBA00023159"/>
    </source>
</evidence>
<feature type="domain" description="Cysteine/serine-rich nuclear protein N-terminal" evidence="10">
    <location>
        <begin position="334"/>
        <end position="544"/>
    </location>
</feature>
<evidence type="ECO:0000256" key="2">
    <source>
        <dbReference type="ARBA" id="ARBA00008548"/>
    </source>
</evidence>
<keyword evidence="12" id="KW-1185">Reference proteome</keyword>
<evidence type="ECO:0000256" key="3">
    <source>
        <dbReference type="ARBA" id="ARBA00022703"/>
    </source>
</evidence>
<dbReference type="GO" id="GO:0043565">
    <property type="term" value="F:sequence-specific DNA binding"/>
    <property type="evidence" value="ECO:0007669"/>
    <property type="project" value="TreeGrafter"/>
</dbReference>
<feature type="compositionally biased region" description="Low complexity" evidence="9">
    <location>
        <begin position="905"/>
        <end position="917"/>
    </location>
</feature>
<feature type="compositionally biased region" description="Polar residues" evidence="9">
    <location>
        <begin position="649"/>
        <end position="659"/>
    </location>
</feature>
<proteinExistence type="inferred from homology"/>
<keyword evidence="4" id="KW-0805">Transcription regulation</keyword>
<dbReference type="AlphaFoldDB" id="A0A443RIB6"/>
<keyword evidence="5" id="KW-0238">DNA-binding</keyword>
<evidence type="ECO:0000259" key="10">
    <source>
        <dbReference type="Pfam" id="PF16019"/>
    </source>
</evidence>
<name>A0A443RIB6_9ACAR</name>
<dbReference type="OrthoDB" id="5946974at2759"/>
<feature type="compositionally biased region" description="Polar residues" evidence="9">
    <location>
        <begin position="292"/>
        <end position="308"/>
    </location>
</feature>
<dbReference type="GO" id="GO:0006915">
    <property type="term" value="P:apoptotic process"/>
    <property type="evidence" value="ECO:0007669"/>
    <property type="project" value="UniProtKB-KW"/>
</dbReference>
<evidence type="ECO:0000313" key="12">
    <source>
        <dbReference type="Proteomes" id="UP000285301"/>
    </source>
</evidence>
<feature type="region of interest" description="Disordered" evidence="9">
    <location>
        <begin position="638"/>
        <end position="666"/>
    </location>
</feature>
<evidence type="ECO:0000256" key="5">
    <source>
        <dbReference type="ARBA" id="ARBA00023125"/>
    </source>
</evidence>
<feature type="region of interest" description="Disordered" evidence="9">
    <location>
        <begin position="404"/>
        <end position="424"/>
    </location>
</feature>
<organism evidence="11 12">
    <name type="scientific">Dinothrombium tinctorium</name>
    <dbReference type="NCBI Taxonomy" id="1965070"/>
    <lineage>
        <taxon>Eukaryota</taxon>
        <taxon>Metazoa</taxon>
        <taxon>Ecdysozoa</taxon>
        <taxon>Arthropoda</taxon>
        <taxon>Chelicerata</taxon>
        <taxon>Arachnida</taxon>
        <taxon>Acari</taxon>
        <taxon>Acariformes</taxon>
        <taxon>Trombidiformes</taxon>
        <taxon>Prostigmata</taxon>
        <taxon>Anystina</taxon>
        <taxon>Parasitengona</taxon>
        <taxon>Trombidioidea</taxon>
        <taxon>Trombidiidae</taxon>
        <taxon>Dinothrombium</taxon>
    </lineage>
</organism>
<reference evidence="11 12" key="1">
    <citation type="journal article" date="2018" name="Gigascience">
        <title>Genomes of trombidid mites reveal novel predicted allergens and laterally-transferred genes associated with secondary metabolism.</title>
        <authorList>
            <person name="Dong X."/>
            <person name="Chaisiri K."/>
            <person name="Xia D."/>
            <person name="Armstrong S.D."/>
            <person name="Fang Y."/>
            <person name="Donnelly M.J."/>
            <person name="Kadowaki T."/>
            <person name="McGarry J.W."/>
            <person name="Darby A.C."/>
            <person name="Makepeace B.L."/>
        </authorList>
    </citation>
    <scope>NUCLEOTIDE SEQUENCE [LARGE SCALE GENOMIC DNA]</scope>
    <source>
        <strain evidence="11">UoL-WK</strain>
    </source>
</reference>
<dbReference type="GO" id="GO:0005634">
    <property type="term" value="C:nucleus"/>
    <property type="evidence" value="ECO:0007669"/>
    <property type="project" value="UniProtKB-SubCell"/>
</dbReference>
<keyword evidence="7" id="KW-0804">Transcription</keyword>
<keyword evidence="3" id="KW-0053">Apoptosis</keyword>
<evidence type="ECO:0000313" key="11">
    <source>
        <dbReference type="EMBL" id="RWS15022.1"/>
    </source>
</evidence>
<keyword evidence="8" id="KW-0539">Nucleus</keyword>